<dbReference type="InterPro" id="IPR010359">
    <property type="entry name" value="IrrE_HExxH"/>
</dbReference>
<dbReference type="CDD" id="cd00093">
    <property type="entry name" value="HTH_XRE"/>
    <property type="match status" value="1"/>
</dbReference>
<dbReference type="GO" id="GO:0003677">
    <property type="term" value="F:DNA binding"/>
    <property type="evidence" value="ECO:0007669"/>
    <property type="project" value="InterPro"/>
</dbReference>
<dbReference type="SMART" id="SM00530">
    <property type="entry name" value="HTH_XRE"/>
    <property type="match status" value="1"/>
</dbReference>
<evidence type="ECO:0000313" key="4">
    <source>
        <dbReference type="Proteomes" id="UP000028194"/>
    </source>
</evidence>
<accession>A0A075MVV5</accession>
<protein>
    <submittedName>
        <fullName evidence="3">Putative transcription factor, MBF1 like protein</fullName>
    </submittedName>
</protein>
<proteinExistence type="inferred from homology"/>
<evidence type="ECO:0000256" key="1">
    <source>
        <dbReference type="ARBA" id="ARBA00007227"/>
    </source>
</evidence>
<name>A0A075MVV5_9ARCH</name>
<feature type="domain" description="HTH cro/C1-type" evidence="2">
    <location>
        <begin position="84"/>
        <end position="140"/>
    </location>
</feature>
<dbReference type="InterPro" id="IPR052345">
    <property type="entry name" value="Rad_response_metalloprotease"/>
</dbReference>
<dbReference type="InterPro" id="IPR001387">
    <property type="entry name" value="Cro/C1-type_HTH"/>
</dbReference>
<gene>
    <name evidence="3" type="ORF">NTE_03357</name>
</gene>
<reference evidence="3 4" key="1">
    <citation type="journal article" date="2014" name="PLoS ONE">
        <title>Genome Sequence of Candidatus Nitrososphaera evergladensis from Group I.1b Enriched from Everglades Soil Reveals Novel Genomic Features of the Ammonia-Oxidizing Archaea.</title>
        <authorList>
            <person name="Zhalnina K.V."/>
            <person name="Dias R."/>
            <person name="Leonard M.T."/>
            <person name="Dorr de Quadros P."/>
            <person name="Camargo F.A."/>
            <person name="Drew J.C."/>
            <person name="Farmerie W.G."/>
            <person name="Daroub S.H."/>
            <person name="Triplett E.W."/>
        </authorList>
    </citation>
    <scope>NUCLEOTIDE SEQUENCE [LARGE SCALE GENOMIC DNA]</scope>
    <source>
        <strain evidence="3 4">SR1</strain>
    </source>
</reference>
<dbReference type="EMBL" id="CP007174">
    <property type="protein sequence ID" value="AIF85385.1"/>
    <property type="molecule type" value="Genomic_DNA"/>
</dbReference>
<dbReference type="PANTHER" id="PTHR43236">
    <property type="entry name" value="ANTITOXIN HIGA1"/>
    <property type="match status" value="1"/>
</dbReference>
<evidence type="ECO:0000313" key="3">
    <source>
        <dbReference type="EMBL" id="AIF85385.1"/>
    </source>
</evidence>
<dbReference type="Pfam" id="PF06114">
    <property type="entry name" value="Peptidase_M78"/>
    <property type="match status" value="1"/>
</dbReference>
<organism evidence="3 4">
    <name type="scientific">Candidatus Nitrososphaera evergladensis SR1</name>
    <dbReference type="NCBI Taxonomy" id="1459636"/>
    <lineage>
        <taxon>Archaea</taxon>
        <taxon>Nitrososphaerota</taxon>
        <taxon>Nitrososphaeria</taxon>
        <taxon>Nitrososphaerales</taxon>
        <taxon>Nitrososphaeraceae</taxon>
        <taxon>Nitrososphaera</taxon>
    </lineage>
</organism>
<evidence type="ECO:0000259" key="2">
    <source>
        <dbReference type="PROSITE" id="PS50943"/>
    </source>
</evidence>
<dbReference type="InterPro" id="IPR010982">
    <property type="entry name" value="Lambda_DNA-bd_dom_sf"/>
</dbReference>
<keyword evidence="4" id="KW-1185">Reference proteome</keyword>
<comment type="similarity">
    <text evidence="1">Belongs to the short-chain fatty acyl-CoA assimilation regulator (ScfR) family.</text>
</comment>
<dbReference type="KEGG" id="nev:NTE_03357"/>
<dbReference type="SUPFAM" id="SSF47413">
    <property type="entry name" value="lambda repressor-like DNA-binding domains"/>
    <property type="match status" value="1"/>
</dbReference>
<dbReference type="Gene3D" id="1.10.260.40">
    <property type="entry name" value="lambda repressor-like DNA-binding domains"/>
    <property type="match status" value="1"/>
</dbReference>
<dbReference type="Pfam" id="PF01381">
    <property type="entry name" value="HTH_3"/>
    <property type="match status" value="1"/>
</dbReference>
<dbReference type="Gene3D" id="1.10.10.2910">
    <property type="match status" value="1"/>
</dbReference>
<dbReference type="PROSITE" id="PS50943">
    <property type="entry name" value="HTH_CROC1"/>
    <property type="match status" value="1"/>
</dbReference>
<sequence>MIKNERQYRITKSYIEKFSAELASLRESEISGKIDPLLLKLGREAIQNQVEELQKELTEYEDLRQGGRLPLIELHSLEQLPRALIKARISLGLSQRELADRLNIAEQQIQRWESTEYSSASLGKIKEVLRALNMASPEGLQLTTGRVPLSSFFKRMERVGLDRNFIMDKILPSSLANYLAEKNVDSSESDLMGLQAALRIGRVFHWSPEEIFGDAELKLNTAVIPEVRFKLPKGRNELRVNAYTFYAHYLASIIAQATEQLPRKAIPKDPYVIHETIIAKSGSLSVASLTRFIWELGVPVIALDDPGAFHAACFNINNRNVIVLKQRTSSESRWMFDLLHEVWHAAQDSKQKIHIASDPGAPEYSSQEEIVANLFAAAVLLGKNPQRLAELCRDVSSGDRSRMKEAIRIVAEKEGVRADILANYVAFRYSMEGDDSLWGIAENLQRKITQDPKEIMLNIFLEYADLGSLSLPDLDLLQQAIRPGEQRDA</sequence>
<dbReference type="Proteomes" id="UP000028194">
    <property type="component" value="Chromosome"/>
</dbReference>
<dbReference type="STRING" id="1459636.NTE_03357"/>
<dbReference type="PANTHER" id="PTHR43236:SF1">
    <property type="entry name" value="BLL7220 PROTEIN"/>
    <property type="match status" value="1"/>
</dbReference>
<dbReference type="HOGENOM" id="CLU_557373_0_0_2"/>
<dbReference type="AlphaFoldDB" id="A0A075MVV5"/>